<dbReference type="GeneID" id="63832048"/>
<dbReference type="EMBL" id="MU032344">
    <property type="protein sequence ID" value="KAF3770030.1"/>
    <property type="molecule type" value="Genomic_DNA"/>
</dbReference>
<keyword evidence="2" id="KW-1185">Reference proteome</keyword>
<name>A0A9P5CUF7_CRYP1</name>
<evidence type="ECO:0000313" key="2">
    <source>
        <dbReference type="Proteomes" id="UP000803844"/>
    </source>
</evidence>
<gene>
    <name evidence="1" type="ORF">M406DRAFT_100671</name>
</gene>
<dbReference type="Proteomes" id="UP000803844">
    <property type="component" value="Unassembled WGS sequence"/>
</dbReference>
<evidence type="ECO:0000313" key="1">
    <source>
        <dbReference type="EMBL" id="KAF3770030.1"/>
    </source>
</evidence>
<reference evidence="1" key="1">
    <citation type="journal article" date="2020" name="Phytopathology">
        <title>Genome sequence of the chestnut blight fungus Cryphonectria parasitica EP155: A fundamental resource for an archetypical invasive plant pathogen.</title>
        <authorList>
            <person name="Crouch J.A."/>
            <person name="Dawe A."/>
            <person name="Aerts A."/>
            <person name="Barry K."/>
            <person name="Churchill A.C.L."/>
            <person name="Grimwood J."/>
            <person name="Hillman B."/>
            <person name="Milgroom M.G."/>
            <person name="Pangilinan J."/>
            <person name="Smith M."/>
            <person name="Salamov A."/>
            <person name="Schmutz J."/>
            <person name="Yadav J."/>
            <person name="Grigoriev I.V."/>
            <person name="Nuss D."/>
        </authorList>
    </citation>
    <scope>NUCLEOTIDE SEQUENCE</scope>
    <source>
        <strain evidence="1">EP155</strain>
    </source>
</reference>
<sequence length="89" mass="10248">MFLFISLVLDFRRFVLRYPRLSNVQLYRIFRRFRRWTRGRIPVTMGEGYFSRPAGSSVGLICGRMCVCVGREGQGCSVWAGVFGFLASL</sequence>
<dbReference type="RefSeq" id="XP_040780991.1">
    <property type="nucleotide sequence ID" value="XM_040914919.1"/>
</dbReference>
<proteinExistence type="predicted"/>
<protein>
    <submittedName>
        <fullName evidence="1">Uncharacterized protein</fullName>
    </submittedName>
</protein>
<dbReference type="AlphaFoldDB" id="A0A9P5CUF7"/>
<organism evidence="1 2">
    <name type="scientific">Cryphonectria parasitica (strain ATCC 38755 / EP155)</name>
    <dbReference type="NCBI Taxonomy" id="660469"/>
    <lineage>
        <taxon>Eukaryota</taxon>
        <taxon>Fungi</taxon>
        <taxon>Dikarya</taxon>
        <taxon>Ascomycota</taxon>
        <taxon>Pezizomycotina</taxon>
        <taxon>Sordariomycetes</taxon>
        <taxon>Sordariomycetidae</taxon>
        <taxon>Diaporthales</taxon>
        <taxon>Cryphonectriaceae</taxon>
        <taxon>Cryphonectria-Endothia species complex</taxon>
        <taxon>Cryphonectria</taxon>
    </lineage>
</organism>
<accession>A0A9P5CUF7</accession>
<comment type="caution">
    <text evidence="1">The sequence shown here is derived from an EMBL/GenBank/DDBJ whole genome shotgun (WGS) entry which is preliminary data.</text>
</comment>